<dbReference type="RefSeq" id="XP_056052166.1">
    <property type="nucleotide sequence ID" value="XM_056200303.1"/>
</dbReference>
<dbReference type="AlphaFoldDB" id="A0A9W8QAU3"/>
<dbReference type="KEGG" id="amus:LMH87_011202"/>
<keyword evidence="3" id="KW-1185">Reference proteome</keyword>
<keyword evidence="1" id="KW-0472">Membrane</keyword>
<gene>
    <name evidence="2" type="ORF">LMH87_011202</name>
</gene>
<evidence type="ECO:0000313" key="2">
    <source>
        <dbReference type="EMBL" id="KAJ4150452.1"/>
    </source>
</evidence>
<organism evidence="2 3">
    <name type="scientific">Akanthomyces muscarius</name>
    <name type="common">Entomopathogenic fungus</name>
    <name type="synonym">Lecanicillium muscarium</name>
    <dbReference type="NCBI Taxonomy" id="2231603"/>
    <lineage>
        <taxon>Eukaryota</taxon>
        <taxon>Fungi</taxon>
        <taxon>Dikarya</taxon>
        <taxon>Ascomycota</taxon>
        <taxon>Pezizomycotina</taxon>
        <taxon>Sordariomycetes</taxon>
        <taxon>Hypocreomycetidae</taxon>
        <taxon>Hypocreales</taxon>
        <taxon>Cordycipitaceae</taxon>
        <taxon>Akanthomyces</taxon>
    </lineage>
</organism>
<keyword evidence="1" id="KW-0812">Transmembrane</keyword>
<comment type="caution">
    <text evidence="2">The sequence shown here is derived from an EMBL/GenBank/DDBJ whole genome shotgun (WGS) entry which is preliminary data.</text>
</comment>
<dbReference type="GeneID" id="80898361"/>
<evidence type="ECO:0000313" key="3">
    <source>
        <dbReference type="Proteomes" id="UP001144673"/>
    </source>
</evidence>
<feature type="transmembrane region" description="Helical" evidence="1">
    <location>
        <begin position="42"/>
        <end position="59"/>
    </location>
</feature>
<sequence length="132" mass="15078">MKYWPGRIFESAFAFVSPRAINQRRQNLHPTQITAFFDQSTAFLYPFIFIKLVVLWAAYQEKRLRSPLRLRLNGRSSAPVIKPRNTTFGGSDLRTTFNDDLDPAPSTSILPHDCSRQSTSVPSSVAFIMGYY</sequence>
<keyword evidence="1" id="KW-1133">Transmembrane helix</keyword>
<proteinExistence type="predicted"/>
<accession>A0A9W8QAU3</accession>
<evidence type="ECO:0000256" key="1">
    <source>
        <dbReference type="SAM" id="Phobius"/>
    </source>
</evidence>
<name>A0A9W8QAU3_AKAMU</name>
<protein>
    <submittedName>
        <fullName evidence="2">Uncharacterized protein</fullName>
    </submittedName>
</protein>
<dbReference type="EMBL" id="JAJHUN010000009">
    <property type="protein sequence ID" value="KAJ4150452.1"/>
    <property type="molecule type" value="Genomic_DNA"/>
</dbReference>
<dbReference type="Proteomes" id="UP001144673">
    <property type="component" value="Chromosome 4"/>
</dbReference>
<reference evidence="2" key="1">
    <citation type="journal article" date="2023" name="Access Microbiol">
        <title>De-novo genome assembly for Akanthomyces muscarius, a biocontrol agent of insect agricultural pests.</title>
        <authorList>
            <person name="Erdos Z."/>
            <person name="Studholme D.J."/>
            <person name="Raymond B."/>
            <person name="Sharma M."/>
        </authorList>
    </citation>
    <scope>NUCLEOTIDE SEQUENCE</scope>
    <source>
        <strain evidence="2">Ve6</strain>
    </source>
</reference>